<reference evidence="2" key="1">
    <citation type="journal article" date="2019" name="Int. J. Syst. Evol. Microbiol.">
        <title>The Global Catalogue of Microorganisms (GCM) 10K type strain sequencing project: providing services to taxonomists for standard genome sequencing and annotation.</title>
        <authorList>
            <consortium name="The Broad Institute Genomics Platform"/>
            <consortium name="The Broad Institute Genome Sequencing Center for Infectious Disease"/>
            <person name="Wu L."/>
            <person name="Ma J."/>
        </authorList>
    </citation>
    <scope>NUCLEOTIDE SEQUENCE [LARGE SCALE GENOMIC DNA]</scope>
    <source>
        <strain evidence="2">JCM 17939</strain>
    </source>
</reference>
<keyword evidence="2" id="KW-1185">Reference proteome</keyword>
<gene>
    <name evidence="1" type="ORF">GCM10023196_007420</name>
</gene>
<organism evidence="1 2">
    <name type="scientific">Actinoallomurus vinaceus</name>
    <dbReference type="NCBI Taxonomy" id="1080074"/>
    <lineage>
        <taxon>Bacteria</taxon>
        <taxon>Bacillati</taxon>
        <taxon>Actinomycetota</taxon>
        <taxon>Actinomycetes</taxon>
        <taxon>Streptosporangiales</taxon>
        <taxon>Thermomonosporaceae</taxon>
        <taxon>Actinoallomurus</taxon>
    </lineage>
</organism>
<evidence type="ECO:0000313" key="1">
    <source>
        <dbReference type="EMBL" id="GAA4621053.1"/>
    </source>
</evidence>
<sequence>MPDVVLPANVRSTEEMVMRTAYMSPQQAIATYAEDMTLRATLPTTGAERRR</sequence>
<proteinExistence type="predicted"/>
<comment type="caution">
    <text evidence="1">The sequence shown here is derived from an EMBL/GenBank/DDBJ whole genome shotgun (WGS) entry which is preliminary data.</text>
</comment>
<accession>A0ABP8U3S6</accession>
<name>A0ABP8U3S6_9ACTN</name>
<protein>
    <submittedName>
        <fullName evidence="1">Uncharacterized protein</fullName>
    </submittedName>
</protein>
<dbReference type="EMBL" id="BAABHK010000001">
    <property type="protein sequence ID" value="GAA4621053.1"/>
    <property type="molecule type" value="Genomic_DNA"/>
</dbReference>
<dbReference type="Proteomes" id="UP001501442">
    <property type="component" value="Unassembled WGS sequence"/>
</dbReference>
<evidence type="ECO:0000313" key="2">
    <source>
        <dbReference type="Proteomes" id="UP001501442"/>
    </source>
</evidence>